<accession>G7WRL0</accession>
<dbReference type="GeneID" id="25395455"/>
<feature type="compositionally biased region" description="Gly residues" evidence="1">
    <location>
        <begin position="929"/>
        <end position="943"/>
    </location>
</feature>
<sequence>MGLSIPPQFQAEGFRFVKLGSSGEGLKKPFEFFWDSLTLEDARRRYAEELAAAGGDRSKSKRLQAGEPSKLTNYGVDDPTLLQHLQRGGNYGIFNGTGPNGAGLATLDADNLPRLAELVDLSLLPPTMEAGRRGEDGEPIPERRHFHYLSDLEGRHLLRDPETGEVLGDLRGTGGFQVVGPGSLHPSGAVVEVLEERPLATINGDELLRILSPVLEAKTDTDRAKLEGLTKKRPPTTTDKDPFGDVSILDVIDVTGFKESGGQFFGEHPIHGSETGHNLVVSPAKNSWWCGRHDTGGGPALWLAVEGRIIDCSEARSGALRGERFLQTLDYARSRGRIPDEDRGRGESSTEEARDLLETLEEKLSEDPDGWAADPDVKRALAAYRRRDAVGAEALLKRAGIKGALKAALLTDLKRIDDEDGDDEKGGRGPSMATRIVDLALASGASFWKSPEGEAFATVPNGGGHIENHPLKSKAVKTWLSGLLYHAEGKAPKGSAVADALAVLEGEATFKGETFPVFVRFAEYGDKFYLDLGGDDWRAVEIDSAGWRVISSEAVPVKFRRSKGITSLPDPESNGDLEDLRLVLNVPKGAPWVLVRAWLVQAFKPTGPYPVLIVDGEQGSGKSWLGRILRAVVDPNKSPLRRPPRNEHEMMIAGSNSWLQNYDNLSGLPPWLGDAICVMSTGGGMSTRELYTDSEEALFDIQRPVILNGIDALTTRGDLLDRAILLHLPRIEAEDRRTEKEILAEVERIRPGVLGAVLGVISSGLRELPNVRLESKPRMADFAEWVVACEGALGWKPGEFLAAFETNQNESKVALIENDMFAVSLMEFVDGLPDPEKGVTDTAGGLLSILEARSNITASSMPAGWPKTAKGAGNKLRRIIPALRAIGIEVEFKTGHRKVRLIEIKRHTASEKDSTASAPRVPPPDGPPAGDGDGVHGVHGGGHPLTLTLDENIEKRERGKEREKGEGKDRKSPPPSPPQPQDDGFGGVHGVHGGDTEAMAGDSGPEAYQSIADNLEETARREAERLEHGRTPEPKGRSSAESDRPKKELSATKKDTPGERPSLSEPALKDLLDESGEITPERYVAKVGGTLGTATRQLDLAVIAYGWDRRKIGFSVIYGPGVRA</sequence>
<evidence type="ECO:0000313" key="2">
    <source>
        <dbReference type="EMBL" id="AET65751.1"/>
    </source>
</evidence>
<feature type="region of interest" description="Disordered" evidence="1">
    <location>
        <begin position="1018"/>
        <end position="1079"/>
    </location>
</feature>
<name>G7WRL0_METH6</name>
<keyword evidence="3" id="KW-1185">Reference proteome</keyword>
<proteinExistence type="predicted"/>
<dbReference type="Proteomes" id="UP000005877">
    <property type="component" value="Plasmid pH6Ac"/>
</dbReference>
<geneLocation type="plasmid" evidence="2 3">
    <name>pH6Ac</name>
</geneLocation>
<feature type="region of interest" description="Disordered" evidence="1">
    <location>
        <begin position="905"/>
        <end position="1006"/>
    </location>
</feature>
<dbReference type="KEGG" id="mhi:Mhar_2401"/>
<organism evidence="2 3">
    <name type="scientific">Methanothrix harundinacea (strain 6Ac)</name>
    <name type="common">Methanosaeta harundinacea</name>
    <dbReference type="NCBI Taxonomy" id="1110509"/>
    <lineage>
        <taxon>Archaea</taxon>
        <taxon>Methanobacteriati</taxon>
        <taxon>Methanobacteriota</taxon>
        <taxon>Stenosarchaea group</taxon>
        <taxon>Methanomicrobia</taxon>
        <taxon>Methanotrichales</taxon>
        <taxon>Methanotrichaceae</taxon>
        <taxon>Methanothrix</taxon>
    </lineage>
</organism>
<feature type="compositionally biased region" description="Basic and acidic residues" evidence="1">
    <location>
        <begin position="952"/>
        <end position="972"/>
    </location>
</feature>
<dbReference type="HOGENOM" id="CLU_279867_0_0_2"/>
<protein>
    <recommendedName>
        <fullName evidence="4">DNA primase/polymerase bifunctional N-terminal domain-containing protein</fullName>
    </recommendedName>
</protein>
<feature type="compositionally biased region" description="Gly residues" evidence="1">
    <location>
        <begin position="984"/>
        <end position="993"/>
    </location>
</feature>
<reference evidence="2 3" key="1">
    <citation type="journal article" date="2012" name="PLoS ONE">
        <title>The genome characteristics and predicted function of methyl-group oxidation pathway in the obligate aceticlastic methanogens, Methanosaeta spp.</title>
        <authorList>
            <person name="Zhu J."/>
            <person name="Zheng H."/>
            <person name="Ai G."/>
            <person name="Zhang G."/>
            <person name="Liu D."/>
            <person name="Liu X."/>
            <person name="Dong X."/>
        </authorList>
    </citation>
    <scope>NUCLEOTIDE SEQUENCE [LARGE SCALE GENOMIC DNA]</scope>
    <source>
        <strain evidence="3">6Ac</strain>
        <plasmid evidence="3">Plasmid pH6Ac</plasmid>
    </source>
</reference>
<dbReference type="PATRIC" id="fig|1110509.7.peg.2650"/>
<evidence type="ECO:0000313" key="3">
    <source>
        <dbReference type="Proteomes" id="UP000005877"/>
    </source>
</evidence>
<feature type="region of interest" description="Disordered" evidence="1">
    <location>
        <begin position="51"/>
        <end position="76"/>
    </location>
</feature>
<feature type="compositionally biased region" description="Basic and acidic residues" evidence="1">
    <location>
        <begin position="905"/>
        <end position="914"/>
    </location>
</feature>
<dbReference type="OrthoDB" id="110923at2157"/>
<evidence type="ECO:0008006" key="4">
    <source>
        <dbReference type="Google" id="ProtNLM"/>
    </source>
</evidence>
<dbReference type="AlphaFoldDB" id="G7WRL0"/>
<keyword evidence="2" id="KW-0614">Plasmid</keyword>
<gene>
    <name evidence="2" type="ordered locus">Mhar_2401</name>
</gene>
<dbReference type="RefSeq" id="WP_014271915.1">
    <property type="nucleotide sequence ID" value="NC_016637.1"/>
</dbReference>
<feature type="compositionally biased region" description="Basic and acidic residues" evidence="1">
    <location>
        <begin position="1018"/>
        <end position="1058"/>
    </location>
</feature>
<dbReference type="EMBL" id="CP003118">
    <property type="protein sequence ID" value="AET65751.1"/>
    <property type="molecule type" value="Genomic_DNA"/>
</dbReference>
<evidence type="ECO:0000256" key="1">
    <source>
        <dbReference type="SAM" id="MobiDB-lite"/>
    </source>
</evidence>